<evidence type="ECO:0000313" key="3">
    <source>
        <dbReference type="Proteomes" id="UP000652198"/>
    </source>
</evidence>
<accession>A0ABX2BHU2</accession>
<evidence type="ECO:0000256" key="1">
    <source>
        <dbReference type="SAM" id="MobiDB-lite"/>
    </source>
</evidence>
<proteinExistence type="predicted"/>
<reference evidence="2 3" key="1">
    <citation type="submission" date="2019-11" db="EMBL/GenBank/DDBJ databases">
        <title>Metabolism of dissolved organic matter in forest soils.</title>
        <authorList>
            <person name="Cyle K.T."/>
            <person name="Wilhelm R.C."/>
            <person name="Martinez C.E."/>
        </authorList>
    </citation>
    <scope>NUCLEOTIDE SEQUENCE [LARGE SCALE GENOMIC DNA]</scope>
    <source>
        <strain evidence="2 3">1N</strain>
    </source>
</reference>
<evidence type="ECO:0000313" key="2">
    <source>
        <dbReference type="EMBL" id="NPT40326.1"/>
    </source>
</evidence>
<keyword evidence="3" id="KW-1185">Reference proteome</keyword>
<feature type="region of interest" description="Disordered" evidence="1">
    <location>
        <begin position="74"/>
        <end position="95"/>
    </location>
</feature>
<sequence>MALTTYGNPQGSFGENASFADVLDDAVEFVSEHEHDEVVSYLSAKPLSQYLPVGLKRVTTRLGPYTFRSFSLPTRPSTPRPFPSEDDVWGSAVTG</sequence>
<name>A0ABX2BHU2_9BURK</name>
<gene>
    <name evidence="2" type="ORF">GNZ12_03150</name>
</gene>
<comment type="caution">
    <text evidence="2">The sequence shown here is derived from an EMBL/GenBank/DDBJ whole genome shotgun (WGS) entry which is preliminary data.</text>
</comment>
<protein>
    <submittedName>
        <fullName evidence="2">Uncharacterized protein</fullName>
    </submittedName>
</protein>
<dbReference type="EMBL" id="WOEY01000015">
    <property type="protein sequence ID" value="NPT40326.1"/>
    <property type="molecule type" value="Genomic_DNA"/>
</dbReference>
<dbReference type="Proteomes" id="UP000652198">
    <property type="component" value="Unassembled WGS sequence"/>
</dbReference>
<organism evidence="2 3">
    <name type="scientific">Paraburkholderia solitsugae</name>
    <dbReference type="NCBI Taxonomy" id="2675748"/>
    <lineage>
        <taxon>Bacteria</taxon>
        <taxon>Pseudomonadati</taxon>
        <taxon>Pseudomonadota</taxon>
        <taxon>Betaproteobacteria</taxon>
        <taxon>Burkholderiales</taxon>
        <taxon>Burkholderiaceae</taxon>
        <taxon>Paraburkholderia</taxon>
    </lineage>
</organism>
<dbReference type="RefSeq" id="WP_172308958.1">
    <property type="nucleotide sequence ID" value="NZ_WOEY01000015.1"/>
</dbReference>